<gene>
    <name evidence="2" type="primary">hemG_2</name>
    <name evidence="2" type="ORF">GCM10022200_22990</name>
</gene>
<feature type="domain" description="Amine oxidase" evidence="1">
    <location>
        <begin position="27"/>
        <end position="319"/>
    </location>
</feature>
<keyword evidence="3" id="KW-1185">Reference proteome</keyword>
<dbReference type="PANTHER" id="PTHR42923">
    <property type="entry name" value="PROTOPORPHYRINOGEN OXIDASE"/>
    <property type="match status" value="1"/>
</dbReference>
<dbReference type="PANTHER" id="PTHR42923:SF3">
    <property type="entry name" value="PROTOPORPHYRINOGEN OXIDASE"/>
    <property type="match status" value="1"/>
</dbReference>
<protein>
    <submittedName>
        <fullName evidence="2">Protoporphyrinogen oxidase</fullName>
    </submittedName>
</protein>
<organism evidence="2 3">
    <name type="scientific">Microbacterium awajiense</name>
    <dbReference type="NCBI Taxonomy" id="415214"/>
    <lineage>
        <taxon>Bacteria</taxon>
        <taxon>Bacillati</taxon>
        <taxon>Actinomycetota</taxon>
        <taxon>Actinomycetes</taxon>
        <taxon>Micrococcales</taxon>
        <taxon>Microbacteriaceae</taxon>
        <taxon>Microbacterium</taxon>
    </lineage>
</organism>
<dbReference type="PRINTS" id="PR00411">
    <property type="entry name" value="PNDRDTASEI"/>
</dbReference>
<evidence type="ECO:0000313" key="2">
    <source>
        <dbReference type="EMBL" id="GAA3638996.1"/>
    </source>
</evidence>
<dbReference type="Gene3D" id="3.90.660.20">
    <property type="entry name" value="Protoporphyrinogen oxidase, mitochondrial, domain 2"/>
    <property type="match status" value="1"/>
</dbReference>
<dbReference type="Proteomes" id="UP001501697">
    <property type="component" value="Unassembled WGS sequence"/>
</dbReference>
<dbReference type="EMBL" id="BAAAYU010000005">
    <property type="protein sequence ID" value="GAA3638996.1"/>
    <property type="molecule type" value="Genomic_DNA"/>
</dbReference>
<evidence type="ECO:0000259" key="1">
    <source>
        <dbReference type="Pfam" id="PF01593"/>
    </source>
</evidence>
<sequence length="491" mass="50390">MVDVPEDMPELAAQAHATHVVVVGAGIAGLVAARECAKVGLRVTVLEAQERLGGIVETADVGGGPVDLGVTCWSGRTGAVDALVGELDLSDDVIAPRDGGQWIAGLPGGAAAPMPADSIAGIPSNPWAEDVRRIVGTRGAWRAYVDRLRPPLTIGQERSLGRLVTHRMGRRVRDLIVAPPSVSGFGVDPDDIDVEAVAPGLSAAFTRGGTLSGAVGQLAAHERPGLRSLRGGMTQIVDRIGAHLAQLGADVRTGTPVTSLTATEDGRWHVETASAGDDPAARGESAPVDAPPLEDAHAVIVATDEATARMLLAPLTGISTASRSRHRDTVTLVLAASALDAVERGPVMHVVPGSRAASGLVHESARWGEAHGQVVHVWFDRADGAGLARDDADVIAEALAEASALLDVPLGDGDLVAAERRVYALSLPAAALDQPAIRAEARRTPAGLAVIGGWVSGSGLARVVGDARAEAERVRRSVLWGAEGASNAGSR</sequence>
<comment type="caution">
    <text evidence="2">The sequence shown here is derived from an EMBL/GenBank/DDBJ whole genome shotgun (WGS) entry which is preliminary data.</text>
</comment>
<proteinExistence type="predicted"/>
<dbReference type="RefSeq" id="WP_344738683.1">
    <property type="nucleotide sequence ID" value="NZ_BAAAYU010000005.1"/>
</dbReference>
<accession>A0ABP7AS52</accession>
<dbReference type="Gene3D" id="3.50.50.60">
    <property type="entry name" value="FAD/NAD(P)-binding domain"/>
    <property type="match status" value="1"/>
</dbReference>
<dbReference type="SUPFAM" id="SSF51905">
    <property type="entry name" value="FAD/NAD(P)-binding domain"/>
    <property type="match status" value="1"/>
</dbReference>
<reference evidence="3" key="1">
    <citation type="journal article" date="2019" name="Int. J. Syst. Evol. Microbiol.">
        <title>The Global Catalogue of Microorganisms (GCM) 10K type strain sequencing project: providing services to taxonomists for standard genome sequencing and annotation.</title>
        <authorList>
            <consortium name="The Broad Institute Genomics Platform"/>
            <consortium name="The Broad Institute Genome Sequencing Center for Infectious Disease"/>
            <person name="Wu L."/>
            <person name="Ma J."/>
        </authorList>
    </citation>
    <scope>NUCLEOTIDE SEQUENCE [LARGE SCALE GENOMIC DNA]</scope>
    <source>
        <strain evidence="3">JCM 16544</strain>
    </source>
</reference>
<dbReference type="InterPro" id="IPR002937">
    <property type="entry name" value="Amino_oxidase"/>
</dbReference>
<name>A0ABP7AS52_9MICO</name>
<dbReference type="Gene3D" id="1.10.3110.10">
    <property type="entry name" value="protoporphyrinogen ix oxidase, domain 3"/>
    <property type="match status" value="1"/>
</dbReference>
<evidence type="ECO:0000313" key="3">
    <source>
        <dbReference type="Proteomes" id="UP001501697"/>
    </source>
</evidence>
<dbReference type="InterPro" id="IPR036188">
    <property type="entry name" value="FAD/NAD-bd_sf"/>
</dbReference>
<dbReference type="InterPro" id="IPR050464">
    <property type="entry name" value="Zeta_carotene_desat/Oxidored"/>
</dbReference>
<dbReference type="Pfam" id="PF01593">
    <property type="entry name" value="Amino_oxidase"/>
    <property type="match status" value="1"/>
</dbReference>